<dbReference type="UniPathway" id="UPA00610">
    <property type="reaction ID" value="UER00666"/>
</dbReference>
<dbReference type="HOGENOM" id="CLU_068508_1_2_0"/>
<comment type="catalytic activity">
    <reaction evidence="4 5">
        <text>dUTP + H2O = dUMP + diphosphate + H(+)</text>
        <dbReference type="Rhea" id="RHEA:10248"/>
        <dbReference type="ChEBI" id="CHEBI:15377"/>
        <dbReference type="ChEBI" id="CHEBI:15378"/>
        <dbReference type="ChEBI" id="CHEBI:33019"/>
        <dbReference type="ChEBI" id="CHEBI:61555"/>
        <dbReference type="ChEBI" id="CHEBI:246422"/>
        <dbReference type="EC" id="3.6.1.23"/>
    </reaction>
</comment>
<dbReference type="Proteomes" id="UP000019433">
    <property type="component" value="Chromosome"/>
</dbReference>
<dbReference type="EC" id="3.6.1.23" evidence="5"/>
<protein>
    <recommendedName>
        <fullName evidence="5">Deoxyuridine 5'-triphosphate nucleotidohydrolase</fullName>
        <shortName evidence="5">dUTPase</shortName>
        <ecNumber evidence="5">3.6.1.23</ecNumber>
    </recommendedName>
    <alternativeName>
        <fullName evidence="5">dUTP pyrophosphatase</fullName>
    </alternativeName>
</protein>
<dbReference type="PANTHER" id="PTHR11241:SF0">
    <property type="entry name" value="DEOXYURIDINE 5'-TRIPHOSPHATE NUCLEOTIDOHYDROLASE"/>
    <property type="match status" value="1"/>
</dbReference>
<dbReference type="Gene3D" id="2.70.40.10">
    <property type="match status" value="1"/>
</dbReference>
<dbReference type="GO" id="GO:0004170">
    <property type="term" value="F:dUTP diphosphatase activity"/>
    <property type="evidence" value="ECO:0007669"/>
    <property type="project" value="UniProtKB-UniRule"/>
</dbReference>
<name>W8JEM5_9CHLA</name>
<proteinExistence type="inferred from homology"/>
<evidence type="ECO:0000313" key="8">
    <source>
        <dbReference type="Proteomes" id="UP000019433"/>
    </source>
</evidence>
<feature type="binding site" evidence="5">
    <location>
        <begin position="91"/>
        <end position="93"/>
    </location>
    <ligand>
        <name>substrate</name>
    </ligand>
</feature>
<dbReference type="PATRIC" id="fig|1229831.3.peg.160"/>
<gene>
    <name evidence="5 7" type="primary">dut</name>
    <name evidence="7" type="ORF">M832_01570</name>
</gene>
<comment type="pathway">
    <text evidence="5">Pyrimidine metabolism; dUMP biosynthesis; dUMP from dCTP (dUTP route): step 2/2.</text>
</comment>
<dbReference type="Pfam" id="PF00692">
    <property type="entry name" value="dUTPase"/>
    <property type="match status" value="1"/>
</dbReference>
<keyword evidence="2 5" id="KW-0378">Hydrolase</keyword>
<dbReference type="InterPro" id="IPR033704">
    <property type="entry name" value="dUTPase_trimeric"/>
</dbReference>
<dbReference type="HAMAP" id="MF_00116">
    <property type="entry name" value="dUTPase_bact"/>
    <property type="match status" value="1"/>
</dbReference>
<keyword evidence="5" id="KW-0460">Magnesium</keyword>
<dbReference type="AlphaFoldDB" id="W8JEM5"/>
<dbReference type="InterPro" id="IPR008181">
    <property type="entry name" value="dUTPase"/>
</dbReference>
<evidence type="ECO:0000256" key="1">
    <source>
        <dbReference type="ARBA" id="ARBA00006581"/>
    </source>
</evidence>
<dbReference type="KEGG" id="cav:M832_01570"/>
<dbReference type="GO" id="GO:0006226">
    <property type="term" value="P:dUMP biosynthetic process"/>
    <property type="evidence" value="ECO:0007669"/>
    <property type="project" value="UniProtKB-UniRule"/>
</dbReference>
<comment type="caution">
    <text evidence="5">Lacks conserved residue(s) required for the propagation of feature annotation.</text>
</comment>
<dbReference type="CDD" id="cd07557">
    <property type="entry name" value="trimeric_dUTPase"/>
    <property type="match status" value="1"/>
</dbReference>
<evidence type="ECO:0000259" key="6">
    <source>
        <dbReference type="Pfam" id="PF00692"/>
    </source>
</evidence>
<dbReference type="NCBIfam" id="NF001862">
    <property type="entry name" value="PRK00601.1"/>
    <property type="match status" value="1"/>
</dbReference>
<organism evidence="7 8">
    <name type="scientific">Chlamydia avium 10DC88</name>
    <dbReference type="NCBI Taxonomy" id="1229831"/>
    <lineage>
        <taxon>Bacteria</taxon>
        <taxon>Pseudomonadati</taxon>
        <taxon>Chlamydiota</taxon>
        <taxon>Chlamydiia</taxon>
        <taxon>Chlamydiales</taxon>
        <taxon>Chlamydiaceae</taxon>
        <taxon>Chlamydia/Chlamydophila group</taxon>
        <taxon>Chlamydia</taxon>
    </lineage>
</organism>
<comment type="similarity">
    <text evidence="1 5">Belongs to the dUTPase family.</text>
</comment>
<feature type="binding site" evidence="5">
    <location>
        <begin position="74"/>
        <end position="76"/>
    </location>
    <ligand>
        <name>substrate</name>
    </ligand>
</feature>
<feature type="binding site" evidence="5">
    <location>
        <position position="87"/>
    </location>
    <ligand>
        <name>substrate</name>
    </ligand>
</feature>
<comment type="cofactor">
    <cofactor evidence="5">
        <name>Mg(2+)</name>
        <dbReference type="ChEBI" id="CHEBI:18420"/>
    </cofactor>
</comment>
<keyword evidence="3 5" id="KW-0546">Nucleotide metabolism</keyword>
<dbReference type="InterPro" id="IPR036157">
    <property type="entry name" value="dUTPase-like_sf"/>
</dbReference>
<dbReference type="EMBL" id="CP006571">
    <property type="protein sequence ID" value="AHK63026.1"/>
    <property type="molecule type" value="Genomic_DNA"/>
</dbReference>
<evidence type="ECO:0000256" key="3">
    <source>
        <dbReference type="ARBA" id="ARBA00023080"/>
    </source>
</evidence>
<keyword evidence="5" id="KW-0479">Metal-binding</keyword>
<dbReference type="STRING" id="1229831.M832_01570"/>
<comment type="function">
    <text evidence="5">This enzyme is involved in nucleotide metabolism: it produces dUMP, the immediate precursor of thymidine nucleotides and it decreases the intracellular concentration of dUTP so that uracil cannot be incorporated into DNA.</text>
</comment>
<sequence>MTVTYVTTAVFMAIFCELESGVDLPEYATEGASGADLRANISEPIALLPGQRTLVPTGIKMQIPSGYEVQIRPRSGLALKYGVTVINSPGTIDSDYRGEICIILINMGESMFVIEPKMRIAQAVVSPIVQAKFIAVDSTEELAQTSRGNRGFGHTGEK</sequence>
<feature type="domain" description="dUTPase-like" evidence="6">
    <location>
        <begin position="23"/>
        <end position="156"/>
    </location>
</feature>
<evidence type="ECO:0000256" key="4">
    <source>
        <dbReference type="ARBA" id="ARBA00047686"/>
    </source>
</evidence>
<dbReference type="PANTHER" id="PTHR11241">
    <property type="entry name" value="DEOXYURIDINE 5'-TRIPHOSPHATE NUCLEOTIDOHYDROLASE"/>
    <property type="match status" value="1"/>
</dbReference>
<dbReference type="InterPro" id="IPR029054">
    <property type="entry name" value="dUTPase-like"/>
</dbReference>
<reference evidence="7 8" key="1">
    <citation type="journal article" date="2014" name="Syst. Appl. Microbiol.">
        <title>Evidence for the existence of two new members of the family Chlamydiaceae and proposal of Chlamydia avium sp. nov. and Chlamydia gallinacea sp. nov.</title>
        <authorList>
            <person name="Sachse K."/>
            <person name="Laroucau K."/>
            <person name="Riege K."/>
            <person name="Wehner S."/>
            <person name="Dilcher M."/>
            <person name="Creasy H.H."/>
            <person name="Weidmann M."/>
            <person name="Myers G."/>
            <person name="Vorimore F."/>
            <person name="Vicari N."/>
            <person name="Magnino S."/>
            <person name="Liebler-Tenorio E."/>
            <person name="Ruettger A."/>
            <person name="Bavoil P.M."/>
            <person name="Hufert F.T."/>
            <person name="Rossello-Mora R."/>
            <person name="Marz M."/>
        </authorList>
    </citation>
    <scope>NUCLEOTIDE SEQUENCE [LARGE SCALE GENOMIC DNA]</scope>
    <source>
        <strain evidence="7 8">10DC88</strain>
    </source>
</reference>
<dbReference type="GO" id="GO:0000287">
    <property type="term" value="F:magnesium ion binding"/>
    <property type="evidence" value="ECO:0007669"/>
    <property type="project" value="UniProtKB-UniRule"/>
</dbReference>
<evidence type="ECO:0000256" key="2">
    <source>
        <dbReference type="ARBA" id="ARBA00022801"/>
    </source>
</evidence>
<dbReference type="eggNOG" id="COG0756">
    <property type="taxonomic scope" value="Bacteria"/>
</dbReference>
<dbReference type="GO" id="GO:0046081">
    <property type="term" value="P:dUTP catabolic process"/>
    <property type="evidence" value="ECO:0007669"/>
    <property type="project" value="InterPro"/>
</dbReference>
<evidence type="ECO:0000313" key="7">
    <source>
        <dbReference type="EMBL" id="AHK63026.1"/>
    </source>
</evidence>
<evidence type="ECO:0000256" key="5">
    <source>
        <dbReference type="HAMAP-Rule" id="MF_00116"/>
    </source>
</evidence>
<dbReference type="NCBIfam" id="TIGR00576">
    <property type="entry name" value="dut"/>
    <property type="match status" value="1"/>
</dbReference>
<dbReference type="SUPFAM" id="SSF51283">
    <property type="entry name" value="dUTPase-like"/>
    <property type="match status" value="1"/>
</dbReference>
<accession>W8JEM5</accession>